<dbReference type="InterPro" id="IPR036890">
    <property type="entry name" value="HATPase_C_sf"/>
</dbReference>
<dbReference type="EMBL" id="JACJSK010000011">
    <property type="protein sequence ID" value="MBD2544265.1"/>
    <property type="molecule type" value="Genomic_DNA"/>
</dbReference>
<organism evidence="1 2">
    <name type="scientific">Planktothricoides raciborskii FACHB-1370</name>
    <dbReference type="NCBI Taxonomy" id="2949576"/>
    <lineage>
        <taxon>Bacteria</taxon>
        <taxon>Bacillati</taxon>
        <taxon>Cyanobacteriota</taxon>
        <taxon>Cyanophyceae</taxon>
        <taxon>Oscillatoriophycideae</taxon>
        <taxon>Oscillatoriales</taxon>
        <taxon>Oscillatoriaceae</taxon>
        <taxon>Planktothricoides</taxon>
    </lineage>
</organism>
<reference evidence="1 2" key="1">
    <citation type="journal article" date="2020" name="ISME J.">
        <title>Comparative genomics reveals insights into cyanobacterial evolution and habitat adaptation.</title>
        <authorList>
            <person name="Chen M.Y."/>
            <person name="Teng W.K."/>
            <person name="Zhao L."/>
            <person name="Hu C.X."/>
            <person name="Zhou Y.K."/>
            <person name="Han B.P."/>
            <person name="Song L.R."/>
            <person name="Shu W.S."/>
        </authorList>
    </citation>
    <scope>NUCLEOTIDE SEQUENCE [LARGE SCALE GENOMIC DNA]</scope>
    <source>
        <strain evidence="1 2">FACHB-1370</strain>
    </source>
</reference>
<dbReference type="SUPFAM" id="SSF55874">
    <property type="entry name" value="ATPase domain of HSP90 chaperone/DNA topoisomerase II/histidine kinase"/>
    <property type="match status" value="1"/>
</dbReference>
<accession>A0ABR8ECN6</accession>
<keyword evidence="1" id="KW-0067">ATP-binding</keyword>
<proteinExistence type="predicted"/>
<evidence type="ECO:0000313" key="1">
    <source>
        <dbReference type="EMBL" id="MBD2544265.1"/>
    </source>
</evidence>
<evidence type="ECO:0000313" key="2">
    <source>
        <dbReference type="Proteomes" id="UP000641954"/>
    </source>
</evidence>
<dbReference type="Gene3D" id="3.30.565.10">
    <property type="entry name" value="Histidine kinase-like ATPase, C-terminal domain"/>
    <property type="match status" value="1"/>
</dbReference>
<name>A0ABR8ECN6_9CYAN</name>
<comment type="caution">
    <text evidence="1">The sequence shown here is derived from an EMBL/GenBank/DDBJ whole genome shotgun (WGS) entry which is preliminary data.</text>
</comment>
<dbReference type="GO" id="GO:0005524">
    <property type="term" value="F:ATP binding"/>
    <property type="evidence" value="ECO:0007669"/>
    <property type="project" value="UniProtKB-KW"/>
</dbReference>
<keyword evidence="2" id="KW-1185">Reference proteome</keyword>
<sequence length="626" mass="73189">MINMSNILKEELSRQEDCQIRSNIERIISSYRHVWDIYTELLQNSADAILEKYGEHIDQGIIQLEINTDSREIIIYDNGIGIDEQEISKILVTGKSLKRERNSGKFGFMGFGFTFVAFQTNFLKIESIRNKRKASRTYKDLYKFIYEQADIPNSCEEENHIESEEVTEESRTVITARFPLEFPDETIEESLAATFRIAESEETIKAVLRTKTIIGFLDPIFNLSKCFNFRLSINQQNITIKTGYLTTREIVREIVPYSQAFYDKKEYEKFITATEKLDNNAQNTARKAVLIDEHIQNVPIGSNQPLNTRILISATSKSHINEYNEKFRGKDGNSFDFSVEHGLWLAILGMPIGVCLDPFEDSDYLPYTVIVDVQDEWVRRELDAGRKGISTYRMKQIKEKVYDLLREHNFIKYRRYVVGAVDTRISNPLYNARDELRNKLSEKKEFNIELKHQYFPPIEESEVISLFIELLSRDILIGYKPKIISGYQVYDGLFSYTLKQDEKTEYSTDNILGIQKQVFHRYDGVVARSDVMVEFKKNLKDIYLDIKNNKKDLSHIDILVCWDANYDDRENIQKNHGDYIQLKDFLTNVYYGVTYYLIGAHRQQPLPIIELKSIVEQVLKYEKNNT</sequence>
<dbReference type="Proteomes" id="UP000641954">
    <property type="component" value="Unassembled WGS sequence"/>
</dbReference>
<keyword evidence="1" id="KW-0547">Nucleotide-binding</keyword>
<dbReference type="Pfam" id="PF13589">
    <property type="entry name" value="HATPase_c_3"/>
    <property type="match status" value="1"/>
</dbReference>
<protein>
    <submittedName>
        <fullName evidence="1">ATP-binding protein</fullName>
    </submittedName>
</protein>
<gene>
    <name evidence="1" type="ORF">H6G72_10485</name>
</gene>